<dbReference type="InterPro" id="IPR020846">
    <property type="entry name" value="MFS_dom"/>
</dbReference>
<evidence type="ECO:0000313" key="9">
    <source>
        <dbReference type="EMBL" id="KAJ4335669.1"/>
    </source>
</evidence>
<keyword evidence="6 7" id="KW-0472">Membrane</keyword>
<evidence type="ECO:0000313" key="10">
    <source>
        <dbReference type="Proteomes" id="UP001140562"/>
    </source>
</evidence>
<dbReference type="PANTHER" id="PTHR48020:SF17">
    <property type="entry name" value="SUGAR TRANSPORTER, PUTATIVE (AFU_ORTHOLOGUE AFUA_8G06870)-RELATED"/>
    <property type="match status" value="1"/>
</dbReference>
<dbReference type="Proteomes" id="UP001140562">
    <property type="component" value="Unassembled WGS sequence"/>
</dbReference>
<dbReference type="AlphaFoldDB" id="A0A9W8WXN6"/>
<name>A0A9W8WXN6_9PLEO</name>
<feature type="transmembrane region" description="Helical" evidence="7">
    <location>
        <begin position="552"/>
        <end position="570"/>
    </location>
</feature>
<evidence type="ECO:0000259" key="8">
    <source>
        <dbReference type="PROSITE" id="PS50850"/>
    </source>
</evidence>
<feature type="transmembrane region" description="Helical" evidence="7">
    <location>
        <begin position="454"/>
        <end position="473"/>
    </location>
</feature>
<dbReference type="GO" id="GO:0016020">
    <property type="term" value="C:membrane"/>
    <property type="evidence" value="ECO:0007669"/>
    <property type="project" value="UniProtKB-SubCell"/>
</dbReference>
<dbReference type="PROSITE" id="PS50850">
    <property type="entry name" value="MFS"/>
    <property type="match status" value="1"/>
</dbReference>
<feature type="transmembrane region" description="Helical" evidence="7">
    <location>
        <begin position="215"/>
        <end position="237"/>
    </location>
</feature>
<dbReference type="OrthoDB" id="5290825at2759"/>
<evidence type="ECO:0000256" key="6">
    <source>
        <dbReference type="ARBA" id="ARBA00023136"/>
    </source>
</evidence>
<dbReference type="InterPro" id="IPR050814">
    <property type="entry name" value="Myo-inositol_Transporter"/>
</dbReference>
<evidence type="ECO:0000256" key="7">
    <source>
        <dbReference type="SAM" id="Phobius"/>
    </source>
</evidence>
<keyword evidence="10" id="KW-1185">Reference proteome</keyword>
<evidence type="ECO:0000256" key="5">
    <source>
        <dbReference type="ARBA" id="ARBA00022989"/>
    </source>
</evidence>
<proteinExistence type="inferred from homology"/>
<dbReference type="GO" id="GO:0015791">
    <property type="term" value="P:polyol transmembrane transport"/>
    <property type="evidence" value="ECO:0007669"/>
    <property type="project" value="UniProtKB-ARBA"/>
</dbReference>
<keyword evidence="3" id="KW-0813">Transport</keyword>
<protein>
    <recommendedName>
        <fullName evidence="8">Major facilitator superfamily (MFS) profile domain-containing protein</fullName>
    </recommendedName>
</protein>
<feature type="transmembrane region" description="Helical" evidence="7">
    <location>
        <begin position="87"/>
        <end position="106"/>
    </location>
</feature>
<feature type="transmembrane region" description="Helical" evidence="7">
    <location>
        <begin position="422"/>
        <end position="442"/>
    </location>
</feature>
<gene>
    <name evidence="9" type="ORF">N0V87_005927</name>
</gene>
<reference evidence="9" key="1">
    <citation type="submission" date="2022-10" db="EMBL/GenBank/DDBJ databases">
        <title>Tapping the CABI collections for fungal endophytes: first genome assemblies for Collariella, Neodidymelliopsis, Ascochyta clinopodiicola, Didymella pomorum, Didymosphaeria variabile, Neocosmospora piperis and Neocucurbitaria cava.</title>
        <authorList>
            <person name="Hill R."/>
        </authorList>
    </citation>
    <scope>NUCLEOTIDE SEQUENCE</scope>
    <source>
        <strain evidence="9">IMI 360193</strain>
    </source>
</reference>
<dbReference type="InterPro" id="IPR003663">
    <property type="entry name" value="Sugar/inositol_transpt"/>
</dbReference>
<sequence>MTDRRLRRPFAGWTQNQLTEHVAGFIQRSGLEEHERLFLKGALLAQSKSAFDEERKDNLELDINERRALHLEHSTRFLDRFKQPRRLYALVVCCSLGAAVQGWDQTAVNGAQIYFREALGLHNDNLLGLVNGAPYLCCALACCLNYPLNKYLDRRGVIFATCLISSVTCLLQAFSQKWWHLFLARFALGFGIGPKSATIPIYAAEAAPENIRGALVMMWQMWTAFGIMCGYLSGVALAGVGNVTQDMCINATASCRDYDPSNNRVHGDCSGTSFQGTLLSSTCSLNWRLMVGSPMILPLVVVAYIYTLPESPRVLIQRARLTDPVKAPDLYEKAFLALRSLRNSKVQAARDLFLMDHLLAEEDQIMHEKRRFWELFELGRCRRALTASVITMFLQQMCGVNVTAYYSSKIMRDNAGWSDNDALLLSMGFGIINFVFAIPAIWTIDTFGRRNLLLFTFPFMALFQGIMVIAFAFEDGAARRVLAIIGMYLFGIAYSPGEGPVPFVYSSEAMPLYNRDYGMGIVTAINWAFNFIVSFTWPAMSGEKGMGPSGAFAWYAVWCLIGWWMILLFVPETKGLTLEQLDQVFEKSTSEYVKHGMDQLKWFIGYYIQRKDHMWVERPVFLRQEQVELVENPFTIDPAGNTNFTPHH</sequence>
<evidence type="ECO:0000256" key="4">
    <source>
        <dbReference type="ARBA" id="ARBA00022692"/>
    </source>
</evidence>
<accession>A0A9W8WXN6</accession>
<comment type="subcellular location">
    <subcellularLocation>
        <location evidence="1">Membrane</location>
        <topology evidence="1">Multi-pass membrane protein</topology>
    </subcellularLocation>
</comment>
<dbReference type="Pfam" id="PF00083">
    <property type="entry name" value="Sugar_tr"/>
    <property type="match status" value="2"/>
</dbReference>
<keyword evidence="5 7" id="KW-1133">Transmembrane helix</keyword>
<feature type="transmembrane region" description="Helical" evidence="7">
    <location>
        <begin position="156"/>
        <end position="175"/>
    </location>
</feature>
<dbReference type="EMBL" id="JAPEUV010000058">
    <property type="protein sequence ID" value="KAJ4335669.1"/>
    <property type="molecule type" value="Genomic_DNA"/>
</dbReference>
<comment type="similarity">
    <text evidence="2">Belongs to the major facilitator superfamily. Sugar transporter (TC 2.A.1.1) family.</text>
</comment>
<feature type="transmembrane region" description="Helical" evidence="7">
    <location>
        <begin position="517"/>
        <end position="540"/>
    </location>
</feature>
<evidence type="ECO:0000256" key="3">
    <source>
        <dbReference type="ARBA" id="ARBA00022448"/>
    </source>
</evidence>
<dbReference type="PANTHER" id="PTHR48020">
    <property type="entry name" value="PROTON MYO-INOSITOL COTRANSPORTER"/>
    <property type="match status" value="1"/>
</dbReference>
<dbReference type="InterPro" id="IPR036259">
    <property type="entry name" value="MFS_trans_sf"/>
</dbReference>
<evidence type="ECO:0000256" key="1">
    <source>
        <dbReference type="ARBA" id="ARBA00004141"/>
    </source>
</evidence>
<dbReference type="Gene3D" id="1.20.1250.20">
    <property type="entry name" value="MFS general substrate transporter like domains"/>
    <property type="match status" value="1"/>
</dbReference>
<dbReference type="GO" id="GO:0022857">
    <property type="term" value="F:transmembrane transporter activity"/>
    <property type="evidence" value="ECO:0007669"/>
    <property type="project" value="InterPro"/>
</dbReference>
<dbReference type="GO" id="GO:0015798">
    <property type="term" value="P:myo-inositol transport"/>
    <property type="evidence" value="ECO:0007669"/>
    <property type="project" value="UniProtKB-ARBA"/>
</dbReference>
<dbReference type="SUPFAM" id="SSF103473">
    <property type="entry name" value="MFS general substrate transporter"/>
    <property type="match status" value="1"/>
</dbReference>
<comment type="caution">
    <text evidence="9">The sequence shown here is derived from an EMBL/GenBank/DDBJ whole genome shotgun (WGS) entry which is preliminary data.</text>
</comment>
<feature type="transmembrane region" description="Helical" evidence="7">
    <location>
        <begin position="126"/>
        <end position="144"/>
    </location>
</feature>
<evidence type="ECO:0000256" key="2">
    <source>
        <dbReference type="ARBA" id="ARBA00010992"/>
    </source>
</evidence>
<organism evidence="9 10">
    <name type="scientific">Didymella glomerata</name>
    <dbReference type="NCBI Taxonomy" id="749621"/>
    <lineage>
        <taxon>Eukaryota</taxon>
        <taxon>Fungi</taxon>
        <taxon>Dikarya</taxon>
        <taxon>Ascomycota</taxon>
        <taxon>Pezizomycotina</taxon>
        <taxon>Dothideomycetes</taxon>
        <taxon>Pleosporomycetidae</taxon>
        <taxon>Pleosporales</taxon>
        <taxon>Pleosporineae</taxon>
        <taxon>Didymellaceae</taxon>
        <taxon>Didymella</taxon>
    </lineage>
</organism>
<keyword evidence="4 7" id="KW-0812">Transmembrane</keyword>
<feature type="transmembrane region" description="Helical" evidence="7">
    <location>
        <begin position="480"/>
        <end position="497"/>
    </location>
</feature>
<dbReference type="PRINTS" id="PR00171">
    <property type="entry name" value="SUGRTRNSPORT"/>
</dbReference>
<feature type="domain" description="Major facilitator superfamily (MFS) profile" evidence="8">
    <location>
        <begin position="90"/>
        <end position="574"/>
    </location>
</feature>
<dbReference type="InterPro" id="IPR005828">
    <property type="entry name" value="MFS_sugar_transport-like"/>
</dbReference>